<feature type="domain" description="Cyclic nucleotide-binding" evidence="4">
    <location>
        <begin position="1745"/>
        <end position="1855"/>
    </location>
</feature>
<name>A0ABX5BHT4_CRYHO</name>
<evidence type="ECO:0000256" key="2">
    <source>
        <dbReference type="SAM" id="Coils"/>
    </source>
</evidence>
<evidence type="ECO:0000313" key="5">
    <source>
        <dbReference type="EMBL" id="PPS97960.1"/>
    </source>
</evidence>
<dbReference type="Gene3D" id="2.60.120.10">
    <property type="entry name" value="Jelly Rolls"/>
    <property type="match status" value="4"/>
</dbReference>
<dbReference type="SUPFAM" id="SSF51206">
    <property type="entry name" value="cAMP-binding domain-like"/>
    <property type="match status" value="4"/>
</dbReference>
<dbReference type="InterPro" id="IPR014710">
    <property type="entry name" value="RmlC-like_jellyroll"/>
</dbReference>
<feature type="compositionally biased region" description="Low complexity" evidence="3">
    <location>
        <begin position="760"/>
        <end position="771"/>
    </location>
</feature>
<dbReference type="InterPro" id="IPR018490">
    <property type="entry name" value="cNMP-bd_dom_sf"/>
</dbReference>
<keyword evidence="1 2" id="KW-0175">Coiled coil</keyword>
<feature type="compositionally biased region" description="Acidic residues" evidence="3">
    <location>
        <begin position="1409"/>
        <end position="1418"/>
    </location>
</feature>
<dbReference type="InterPro" id="IPR051483">
    <property type="entry name" value="MAP7_domain-containing"/>
</dbReference>
<evidence type="ECO:0000256" key="1">
    <source>
        <dbReference type="ARBA" id="ARBA00023054"/>
    </source>
</evidence>
<reference evidence="5 6" key="1">
    <citation type="submission" date="2014-11" db="EMBL/GenBank/DDBJ databases">
        <title>Comparative genomic analysis of Cryptosporidium hominis reveals occurrence of genetic recombination in virulent subtypes.</title>
        <authorList>
            <person name="Guo Y."/>
            <person name="Tang K."/>
            <person name="Frace M."/>
            <person name="Li N."/>
            <person name="Roellig D.M."/>
            <person name="Sammons S."/>
            <person name="Knipe K."/>
            <person name="Rowe L."/>
            <person name="Feng Y."/>
            <person name="Xiao L."/>
        </authorList>
    </citation>
    <scope>NUCLEOTIDE SEQUENCE [LARGE SCALE GENOMIC DNA]</scope>
    <source>
        <strain evidence="5">30976</strain>
    </source>
</reference>
<feature type="compositionally biased region" description="Low complexity" evidence="3">
    <location>
        <begin position="801"/>
        <end position="852"/>
    </location>
</feature>
<evidence type="ECO:0000259" key="4">
    <source>
        <dbReference type="PROSITE" id="PS50042"/>
    </source>
</evidence>
<keyword evidence="6" id="KW-1185">Reference proteome</keyword>
<feature type="compositionally biased region" description="Basic and acidic residues" evidence="3">
    <location>
        <begin position="352"/>
        <end position="361"/>
    </location>
</feature>
<feature type="compositionally biased region" description="Acidic residues" evidence="3">
    <location>
        <begin position="1433"/>
        <end position="1446"/>
    </location>
</feature>
<dbReference type="EMBL" id="JTAI01000002">
    <property type="protein sequence ID" value="PPS97960.1"/>
    <property type="molecule type" value="Genomic_DNA"/>
</dbReference>
<feature type="region of interest" description="Disordered" evidence="3">
    <location>
        <begin position="555"/>
        <end position="862"/>
    </location>
</feature>
<dbReference type="SUPFAM" id="SSF47473">
    <property type="entry name" value="EF-hand"/>
    <property type="match status" value="1"/>
</dbReference>
<accession>A0ABX5BHT4</accession>
<feature type="region of interest" description="Disordered" evidence="3">
    <location>
        <begin position="1403"/>
        <end position="1454"/>
    </location>
</feature>
<feature type="domain" description="Cyclic nucleotide-binding" evidence="4">
    <location>
        <begin position="1245"/>
        <end position="1328"/>
    </location>
</feature>
<dbReference type="PROSITE" id="PS50042">
    <property type="entry name" value="CNMP_BINDING_3"/>
    <property type="match status" value="4"/>
</dbReference>
<evidence type="ECO:0000256" key="3">
    <source>
        <dbReference type="SAM" id="MobiDB-lite"/>
    </source>
</evidence>
<feature type="compositionally biased region" description="Basic and acidic residues" evidence="3">
    <location>
        <begin position="567"/>
        <end position="576"/>
    </location>
</feature>
<feature type="region of interest" description="Disordered" evidence="3">
    <location>
        <begin position="337"/>
        <end position="361"/>
    </location>
</feature>
<proteinExistence type="predicted"/>
<feature type="compositionally biased region" description="Basic and acidic residues" evidence="3">
    <location>
        <begin position="777"/>
        <end position="800"/>
    </location>
</feature>
<protein>
    <submittedName>
        <fullName evidence="5">cAMP/cGMP/EF-hand domain containing protein</fullName>
    </submittedName>
</protein>
<gene>
    <name evidence="5" type="ORF">GY17_00000843</name>
</gene>
<organism evidence="5 6">
    <name type="scientific">Cryptosporidium hominis</name>
    <dbReference type="NCBI Taxonomy" id="237895"/>
    <lineage>
        <taxon>Eukaryota</taxon>
        <taxon>Sar</taxon>
        <taxon>Alveolata</taxon>
        <taxon>Apicomplexa</taxon>
        <taxon>Conoidasida</taxon>
        <taxon>Coccidia</taxon>
        <taxon>Eucoccidiorida</taxon>
        <taxon>Eimeriorina</taxon>
        <taxon>Cryptosporidiidae</taxon>
        <taxon>Cryptosporidium</taxon>
    </lineage>
</organism>
<sequence length="2026" mass="232970">MYRERIEKLSGWLEDQVVSGHVFEKMKEIRNRRITDAMILRPNLDDNQEKGNSNEKKNIKGLGEGEELGAMEIYLNQDAERRARQLIQRSGVVPASMDELKRQNRRLSQITNGNNGKLDKNAKNEVIETWLSSGMMPGDNQIDLPKEYNEWKMQKMVENLAPDLRLRKKLLENSLNKIKAVPVNGEDLPENMVDDENVLQKNFETSVMFAPPLAMPEIKVKSPKRMMHSRGRSPVKHTSPRKIGIDMKEIAKVVVKQVQDTLEATIENSQIEIEDKIDSLNEYLKQLEDKTNLILEKSEQNSPKLEIIKSESFKEKVEVVPKKQNLSLLSPVKKKMEAPIPPKKTTVAPKSTEVEKEEREQSHEKVSVKFSQYFSMFKKKMLKSFNSINELYHEMKPDSNGDISKQNFTKFLINNKIPGGNIEHAKLFDELKSQSGLITRLSLFKNIHPLYESSDPSLEDFVKLLDEIYEGCEIPVLVSTFKDTFLNKKTFVKFGQDQLLLNESSMDYIWKNYLSSGEVGIFNTSDKFIEKIMSIRKELGLEDLANEGINADMEISKKEKEEEEERERERIRKEKEKEEEEEKERERERERIRKEKEEEEERERIRKEKEKEEEEEKERIRKEKEKEEEEKKERERERIRKEKEKEEEEEKERERERERIKKEKEREEEKEKIRQEMKKKTPSVTSLSSVSSVKSKSVQSSGPSSSSSSSSSSSASSSSSSSSSSKKGSKNVSSIPSKENLSEIEVSRGRSRSRSRRNSSKSNFSESNRNSIIGSSDSEKDSKIASKSKSKDKLKSESKNKLSSGSNSENSIESESSSSSSSSSNSKSGSRSTSRSESSSSSRSESESSNSENEMKLNKKLSSSSNINKLDFQTQEDLNSFEKDPTKRAILMNLDPETENLPLEDRLRSRIKEVYKTGIAAYKEMCGDKFGNKNATLSEFGDFIEKLNIFLSFAENKEFYGKITKSQGGSLTIGSMYSYLYKLESVKNADPEIIGNHLKEIYGTIEEAFKKKDLFDHETIVEEEFIKICIDSGYNQNALKSLFKEMTGNIDGAYVEVQDVIQCLQGHITAKEVYEDESNRNSQWAIWRVVPQRKIPINEDKRKSELNIVVQALTSEKIKEFKGIGREELLHIAENFFMREQLSASSQILAIDEKGYSLSVIVSGAVDSIESLWYGENILETFKVGDVVGIGMFKSEPSKQFLRTNEETVLWKLSPKIWEIKLKNKINELKDGFLAIEDYFKQDKVFSKLDSNNQKKLYDNSIFTRYPSKTCIFKQGELAKSFILIFEGSVSLIVDEDLTKIPENYRKKSSGTSIGDKYLINRMKYPYSCYCDSECESVIIITISDDIINSVLNDEIKQELIKMDEKLEKKNPIPIQEKLRYPDLKLIPKVGIGKNLKIEKRKKSNNNIENEEDNEDCNNDYKNKNKNNNNSDSNDESDKDSIDENNNDNNELSESEKKISLEYLKADIQSRILRKHISLGDCFNYMYEKCVSKENKEKMKNKPPITLFDEDSQPDKDLIIKWPKYDKLFIGNWIDTDAFAEYVSEVLHIKATFTDITTIFTNFCSPLDDRLYIGTFYRNFEKISELSLKDFNRRLVEIDGSVFNTFTTVGGVVPGGSISTDTFIVIGGRAGFTRPEATELFLKQIDVLKTKTISLTTLSKLVSGEISKKEAHEQESGYGLFSMAQDYFGGGGGSVSKLCDSNGVLDYKKLTTKYEDVSCKKEKELKLLDNRENIKLLTNLDNIEPLTVLNSNQRIWLISLLERKQVKKGSKFINQGDPNAPMVILYRGELSVMQTGFFGYDSQLEEIIVKEEKDDIKLYGWKEYYSLKQASEVSLVAKNDSIVYLLSRNDIDQIIEMINDRVEKIKNIYLVLLKTPNIRDWPINVLEKFACCLRIEIFMDNDIILEMGPCDTENLRFYIVADGEVMIEGVPMGDMEELSDYTIGRSRYFGEWAIIKGFDERTSNVISKGKKTALLSIPKRDFKRILLLIGDYAIHRFQDYGLQLYHFSPKHSKRFNSPIRVLKDKS</sequence>
<feature type="compositionally biased region" description="Basic residues" evidence="3">
    <location>
        <begin position="749"/>
        <end position="759"/>
    </location>
</feature>
<feature type="domain" description="Cyclic nucleotide-binding" evidence="4">
    <location>
        <begin position="1917"/>
        <end position="2003"/>
    </location>
</feature>
<evidence type="ECO:0000313" key="6">
    <source>
        <dbReference type="Proteomes" id="UP001429100"/>
    </source>
</evidence>
<feature type="compositionally biased region" description="Low complexity" evidence="3">
    <location>
        <begin position="683"/>
        <end position="734"/>
    </location>
</feature>
<dbReference type="InterPro" id="IPR000595">
    <property type="entry name" value="cNMP-bd_dom"/>
</dbReference>
<dbReference type="CDD" id="cd00038">
    <property type="entry name" value="CAP_ED"/>
    <property type="match status" value="3"/>
</dbReference>
<feature type="compositionally biased region" description="Basic and acidic residues" evidence="3">
    <location>
        <begin position="584"/>
        <end position="610"/>
    </location>
</feature>
<feature type="compositionally biased region" description="Basic and acidic residues" evidence="3">
    <location>
        <begin position="652"/>
        <end position="679"/>
    </location>
</feature>
<dbReference type="PANTHER" id="PTHR15073">
    <property type="entry name" value="MICROTUBULE-ASSOCIATED PROTEIN"/>
    <property type="match status" value="1"/>
</dbReference>
<reference evidence="5 6" key="2">
    <citation type="submission" date="2017-10" db="EMBL/GenBank/DDBJ databases">
        <title>Consistent, comparative and evidence-based genome annotation and re-annotation for the closely-related species, Cryptosporidium parvum, C. hominis and C. tyzzeri.</title>
        <authorList>
            <person name="Baptista R.P."/>
            <person name="Li Y."/>
            <person name="Sateriale A."/>
            <person name="Striepen B."/>
            <person name="Kissinger J.C."/>
        </authorList>
    </citation>
    <scope>NUCLEOTIDE SEQUENCE [LARGE SCALE GENOMIC DNA]</scope>
    <source>
        <strain evidence="5">30976</strain>
    </source>
</reference>
<dbReference type="PANTHER" id="PTHR15073:SF1">
    <property type="entry name" value="RETICULOCYTE-BINDING PROTEIN HOMOLOG 2A"/>
    <property type="match status" value="1"/>
</dbReference>
<dbReference type="Proteomes" id="UP001429100">
    <property type="component" value="Unassembled WGS sequence"/>
</dbReference>
<feature type="domain" description="Cyclic nucleotide-binding" evidence="4">
    <location>
        <begin position="1120"/>
        <end position="1189"/>
    </location>
</feature>
<dbReference type="InterPro" id="IPR011992">
    <property type="entry name" value="EF-hand-dom_pair"/>
</dbReference>
<feature type="coiled-coil region" evidence="2">
    <location>
        <begin position="266"/>
        <end position="300"/>
    </location>
</feature>
<comment type="caution">
    <text evidence="5">The sequence shown here is derived from an EMBL/GenBank/DDBJ whole genome shotgun (WGS) entry which is preliminary data.</text>
</comment>
<feature type="compositionally biased region" description="Basic and acidic residues" evidence="3">
    <location>
        <begin position="617"/>
        <end position="644"/>
    </location>
</feature>